<dbReference type="OrthoDB" id="1937899at2759"/>
<dbReference type="Proteomes" id="UP000799539">
    <property type="component" value="Unassembled WGS sequence"/>
</dbReference>
<evidence type="ECO:0000313" key="3">
    <source>
        <dbReference type="Proteomes" id="UP000799539"/>
    </source>
</evidence>
<accession>A0A6A6FCJ2</accession>
<proteinExistence type="predicted"/>
<dbReference type="AlphaFoldDB" id="A0A6A6FCJ2"/>
<evidence type="ECO:0000259" key="1">
    <source>
        <dbReference type="Pfam" id="PF05028"/>
    </source>
</evidence>
<keyword evidence="3" id="KW-1185">Reference proteome</keyword>
<reference evidence="2" key="1">
    <citation type="journal article" date="2020" name="Stud. Mycol.">
        <title>101 Dothideomycetes genomes: a test case for predicting lifestyles and emergence of pathogens.</title>
        <authorList>
            <person name="Haridas S."/>
            <person name="Albert R."/>
            <person name="Binder M."/>
            <person name="Bloem J."/>
            <person name="Labutti K."/>
            <person name="Salamov A."/>
            <person name="Andreopoulos B."/>
            <person name="Baker S."/>
            <person name="Barry K."/>
            <person name="Bills G."/>
            <person name="Bluhm B."/>
            <person name="Cannon C."/>
            <person name="Castanera R."/>
            <person name="Culley D."/>
            <person name="Daum C."/>
            <person name="Ezra D."/>
            <person name="Gonzalez J."/>
            <person name="Henrissat B."/>
            <person name="Kuo A."/>
            <person name="Liang C."/>
            <person name="Lipzen A."/>
            <person name="Lutzoni F."/>
            <person name="Magnuson J."/>
            <person name="Mondo S."/>
            <person name="Nolan M."/>
            <person name="Ohm R."/>
            <person name="Pangilinan J."/>
            <person name="Park H.-J."/>
            <person name="Ramirez L."/>
            <person name="Alfaro M."/>
            <person name="Sun H."/>
            <person name="Tritt A."/>
            <person name="Yoshinaga Y."/>
            <person name="Zwiers L.-H."/>
            <person name="Turgeon B."/>
            <person name="Goodwin S."/>
            <person name="Spatafora J."/>
            <person name="Crous P."/>
            <person name="Grigoriev I."/>
        </authorList>
    </citation>
    <scope>NUCLEOTIDE SEQUENCE</scope>
    <source>
        <strain evidence="2">SCOH1-5</strain>
    </source>
</reference>
<feature type="domain" description="PARG catalytic Macro" evidence="1">
    <location>
        <begin position="67"/>
        <end position="192"/>
    </location>
</feature>
<dbReference type="GO" id="GO:0006282">
    <property type="term" value="P:regulation of DNA repair"/>
    <property type="evidence" value="ECO:0007669"/>
    <property type="project" value="InterPro"/>
</dbReference>
<protein>
    <recommendedName>
        <fullName evidence="1">PARG catalytic Macro domain-containing protein</fullName>
    </recommendedName>
</protein>
<dbReference type="GO" id="GO:0004649">
    <property type="term" value="F:poly(ADP-ribose) glycohydrolase activity"/>
    <property type="evidence" value="ECO:0007669"/>
    <property type="project" value="InterPro"/>
</dbReference>
<evidence type="ECO:0000313" key="2">
    <source>
        <dbReference type="EMBL" id="KAF2211053.1"/>
    </source>
</evidence>
<organism evidence="2 3">
    <name type="scientific">Cercospora zeae-maydis SCOH1-5</name>
    <dbReference type="NCBI Taxonomy" id="717836"/>
    <lineage>
        <taxon>Eukaryota</taxon>
        <taxon>Fungi</taxon>
        <taxon>Dikarya</taxon>
        <taxon>Ascomycota</taxon>
        <taxon>Pezizomycotina</taxon>
        <taxon>Dothideomycetes</taxon>
        <taxon>Dothideomycetidae</taxon>
        <taxon>Mycosphaerellales</taxon>
        <taxon>Mycosphaerellaceae</taxon>
        <taxon>Cercospora</taxon>
    </lineage>
</organism>
<dbReference type="EMBL" id="ML992678">
    <property type="protein sequence ID" value="KAF2211053.1"/>
    <property type="molecule type" value="Genomic_DNA"/>
</dbReference>
<name>A0A6A6FCJ2_9PEZI</name>
<dbReference type="InterPro" id="IPR046372">
    <property type="entry name" value="PARG_cat_C"/>
</dbReference>
<gene>
    <name evidence="2" type="ORF">CERZMDRAFT_98787</name>
</gene>
<dbReference type="Pfam" id="PF05028">
    <property type="entry name" value="PARG_cat_C"/>
    <property type="match status" value="1"/>
</dbReference>
<sequence>MPNITTSDLSAPHLPVRIVDAPSENSPQHAPNRLRASRRAFAARTRAKRYTRRANCGTIACVGTKLVSLLKPVLALDEVVITSSLWVHSSWSGHGRGARMTEIFASNERPRLHNIVADALELDVQDSTDGELPDLRPENLDREVRKLYAAFAGVKLTCRAPMKIRIPPWGCGAFGGDLGVNVQCMRMAAGLAGLD</sequence>